<dbReference type="EMBL" id="CP028487">
    <property type="protein sequence ID" value="AVX39034.1"/>
    <property type="molecule type" value="Genomic_DNA"/>
</dbReference>
<name>A0ABM6UVI9_9GAMM</name>
<protein>
    <recommendedName>
        <fullName evidence="3">N-acetyltransferase</fullName>
    </recommendedName>
</protein>
<gene>
    <name evidence="1" type="ORF">DA391_15960</name>
</gene>
<proteinExistence type="predicted"/>
<keyword evidence="2" id="KW-1185">Reference proteome</keyword>
<evidence type="ECO:0008006" key="3">
    <source>
        <dbReference type="Google" id="ProtNLM"/>
    </source>
</evidence>
<reference evidence="2" key="1">
    <citation type="journal article" date="2018" name="Genome Announc.">
        <title>First complete genome sequence of Yersinia massiliensis.</title>
        <authorList>
            <person name="Thomas M.C."/>
            <person name="Arling V."/>
            <person name="Goji N."/>
            <person name="Janzen T.W."/>
            <person name="Duceppe M.-O."/>
            <person name="Mathews A."/>
            <person name="Carrillo C."/>
            <person name="Amoako K."/>
        </authorList>
    </citation>
    <scope>NUCLEOTIDE SEQUENCE [LARGE SCALE GENOMIC DNA]</scope>
    <source>
        <strain evidence="2">GTA</strain>
    </source>
</reference>
<sequence>MTNNIRHATESDIRNWYGRIPATMRAIVLEVDNDPKMICGVLHQADHYMAFMDMKDDAQQYPMAIMKASRLAVKEIFSKYHQPILAIESDKHESANRFLKRMGFKPINKKVMVWEAYSAS</sequence>
<accession>A0ABM6UVI9</accession>
<organism evidence="1 2">
    <name type="scientific">Yersinia massiliensis</name>
    <dbReference type="NCBI Taxonomy" id="419257"/>
    <lineage>
        <taxon>Bacteria</taxon>
        <taxon>Pseudomonadati</taxon>
        <taxon>Pseudomonadota</taxon>
        <taxon>Gammaproteobacteria</taxon>
        <taxon>Enterobacterales</taxon>
        <taxon>Yersiniaceae</taxon>
        <taxon>Yersinia</taxon>
    </lineage>
</organism>
<evidence type="ECO:0000313" key="2">
    <source>
        <dbReference type="Proteomes" id="UP000240908"/>
    </source>
</evidence>
<dbReference type="Proteomes" id="UP000240908">
    <property type="component" value="Chromosome"/>
</dbReference>
<evidence type="ECO:0000313" key="1">
    <source>
        <dbReference type="EMBL" id="AVX39034.1"/>
    </source>
</evidence>
<dbReference type="RefSeq" id="WP_108087953.1">
    <property type="nucleotide sequence ID" value="NZ_CP028487.1"/>
</dbReference>